<comment type="subunit">
    <text evidence="4">Interacts with translational regulator CsrA and flagellin(s).</text>
</comment>
<dbReference type="PANTHER" id="PTHR39190">
    <property type="entry name" value="FLAGELLAR ASSEMBLY FACTOR FLIW"/>
    <property type="match status" value="1"/>
</dbReference>
<keyword evidence="6" id="KW-1185">Reference proteome</keyword>
<dbReference type="Proteomes" id="UP000645257">
    <property type="component" value="Unassembled WGS sequence"/>
</dbReference>
<comment type="similarity">
    <text evidence="4">Belongs to the FliW family.</text>
</comment>
<evidence type="ECO:0000256" key="2">
    <source>
        <dbReference type="ARBA" id="ARBA00022795"/>
    </source>
</evidence>
<keyword evidence="4" id="KW-0143">Chaperone</keyword>
<dbReference type="GO" id="GO:0006417">
    <property type="term" value="P:regulation of translation"/>
    <property type="evidence" value="ECO:0007669"/>
    <property type="project" value="UniProtKB-KW"/>
</dbReference>
<comment type="subcellular location">
    <subcellularLocation>
        <location evidence="4">Cytoplasm</location>
    </subcellularLocation>
</comment>
<evidence type="ECO:0000313" key="5">
    <source>
        <dbReference type="EMBL" id="GGY06917.1"/>
    </source>
</evidence>
<protein>
    <recommendedName>
        <fullName evidence="4">Flagellar assembly factor FliW</fullName>
    </recommendedName>
</protein>
<dbReference type="HAMAP" id="MF_01185">
    <property type="entry name" value="FliW"/>
    <property type="match status" value="1"/>
</dbReference>
<comment type="function">
    <text evidence="4">Acts as an anti-CsrA protein, binds CsrA and prevents it from repressing translation of its target genes, one of which is flagellin. Binds to flagellin and participates in the assembly of the flagellum.</text>
</comment>
<dbReference type="InterPro" id="IPR003775">
    <property type="entry name" value="Flagellar_assembly_factor_FliW"/>
</dbReference>
<dbReference type="PANTHER" id="PTHR39190:SF1">
    <property type="entry name" value="FLAGELLAR ASSEMBLY FACTOR FLIW"/>
    <property type="match status" value="1"/>
</dbReference>
<reference evidence="5" key="2">
    <citation type="submission" date="2020-09" db="EMBL/GenBank/DDBJ databases">
        <authorList>
            <person name="Sun Q."/>
            <person name="Kim S."/>
        </authorList>
    </citation>
    <scope>NUCLEOTIDE SEQUENCE</scope>
    <source>
        <strain evidence="5">KCTC 32182</strain>
    </source>
</reference>
<name>A0A918NZE5_9NEIS</name>
<dbReference type="RefSeq" id="WP_189531219.1">
    <property type="nucleotide sequence ID" value="NZ_BMYX01000002.1"/>
</dbReference>
<evidence type="ECO:0000256" key="3">
    <source>
        <dbReference type="ARBA" id="ARBA00022845"/>
    </source>
</evidence>
<evidence type="ECO:0000256" key="1">
    <source>
        <dbReference type="ARBA" id="ARBA00022490"/>
    </source>
</evidence>
<accession>A0A918NZE5</accession>
<gene>
    <name evidence="4" type="primary">fliW</name>
    <name evidence="5" type="ORF">GCM10011289_06850</name>
</gene>
<dbReference type="SUPFAM" id="SSF141457">
    <property type="entry name" value="BH3618-like"/>
    <property type="match status" value="1"/>
</dbReference>
<proteinExistence type="inferred from homology"/>
<dbReference type="EMBL" id="BMYX01000002">
    <property type="protein sequence ID" value="GGY06917.1"/>
    <property type="molecule type" value="Genomic_DNA"/>
</dbReference>
<evidence type="ECO:0000313" key="6">
    <source>
        <dbReference type="Proteomes" id="UP000645257"/>
    </source>
</evidence>
<dbReference type="Gene3D" id="2.30.290.10">
    <property type="entry name" value="BH3618-like"/>
    <property type="match status" value="1"/>
</dbReference>
<reference evidence="5" key="1">
    <citation type="journal article" date="2014" name="Int. J. Syst. Evol. Microbiol.">
        <title>Complete genome sequence of Corynebacterium casei LMG S-19264T (=DSM 44701T), isolated from a smear-ripened cheese.</title>
        <authorList>
            <consortium name="US DOE Joint Genome Institute (JGI-PGF)"/>
            <person name="Walter F."/>
            <person name="Albersmeier A."/>
            <person name="Kalinowski J."/>
            <person name="Ruckert C."/>
        </authorList>
    </citation>
    <scope>NUCLEOTIDE SEQUENCE</scope>
    <source>
        <strain evidence="5">KCTC 32182</strain>
    </source>
</reference>
<keyword evidence="3 4" id="KW-0810">Translation regulation</keyword>
<dbReference type="AlphaFoldDB" id="A0A918NZE5"/>
<keyword evidence="2 4" id="KW-1005">Bacterial flagellum biogenesis</keyword>
<sequence>MEFHTRRLGAVDIDETSVIVFPRGLPALENCTRFTLFHEAGKDAPHVYWMQSLDNPDVLFTITEPAQLGLSYEIELSDEETALLDIREPEEATVAVIVYQDAVDNPDPHPFPVTLRANARNPLVINLRARLALQKTAQTPQTGLPGMAR</sequence>
<comment type="caution">
    <text evidence="5">The sequence shown here is derived from an EMBL/GenBank/DDBJ whole genome shotgun (WGS) entry which is preliminary data.</text>
</comment>
<evidence type="ECO:0000256" key="4">
    <source>
        <dbReference type="HAMAP-Rule" id="MF_01185"/>
    </source>
</evidence>
<dbReference type="Pfam" id="PF02623">
    <property type="entry name" value="FliW"/>
    <property type="match status" value="1"/>
</dbReference>
<dbReference type="GO" id="GO:0005737">
    <property type="term" value="C:cytoplasm"/>
    <property type="evidence" value="ECO:0007669"/>
    <property type="project" value="UniProtKB-SubCell"/>
</dbReference>
<organism evidence="5 6">
    <name type="scientific">Paludibacterium paludis</name>
    <dbReference type="NCBI Taxonomy" id="1225769"/>
    <lineage>
        <taxon>Bacteria</taxon>
        <taxon>Pseudomonadati</taxon>
        <taxon>Pseudomonadota</taxon>
        <taxon>Betaproteobacteria</taxon>
        <taxon>Neisseriales</taxon>
        <taxon>Chromobacteriaceae</taxon>
        <taxon>Paludibacterium</taxon>
    </lineage>
</organism>
<dbReference type="GO" id="GO:0044780">
    <property type="term" value="P:bacterial-type flagellum assembly"/>
    <property type="evidence" value="ECO:0007669"/>
    <property type="project" value="UniProtKB-UniRule"/>
</dbReference>
<dbReference type="InterPro" id="IPR024046">
    <property type="entry name" value="Flagellar_assmbl_FliW_dom_sf"/>
</dbReference>
<keyword evidence="1 4" id="KW-0963">Cytoplasm</keyword>